<accession>A0ACB9EVC7</accession>
<reference evidence="1 2" key="2">
    <citation type="journal article" date="2022" name="Mol. Ecol. Resour.">
        <title>The genomes of chicory, endive, great burdock and yacon provide insights into Asteraceae paleo-polyploidization history and plant inulin production.</title>
        <authorList>
            <person name="Fan W."/>
            <person name="Wang S."/>
            <person name="Wang H."/>
            <person name="Wang A."/>
            <person name="Jiang F."/>
            <person name="Liu H."/>
            <person name="Zhao H."/>
            <person name="Xu D."/>
            <person name="Zhang Y."/>
        </authorList>
    </citation>
    <scope>NUCLEOTIDE SEQUENCE [LARGE SCALE GENOMIC DNA]</scope>
    <source>
        <strain evidence="2">cv. Yunnan</strain>
        <tissue evidence="1">Leaves</tissue>
    </source>
</reference>
<dbReference type="EMBL" id="CM042034">
    <property type="protein sequence ID" value="KAI3762676.1"/>
    <property type="molecule type" value="Genomic_DNA"/>
</dbReference>
<name>A0ACB9EVC7_9ASTR</name>
<gene>
    <name evidence="1" type="ORF">L1987_53116</name>
</gene>
<protein>
    <submittedName>
        <fullName evidence="1">Uncharacterized protein</fullName>
    </submittedName>
</protein>
<organism evidence="1 2">
    <name type="scientific">Smallanthus sonchifolius</name>
    <dbReference type="NCBI Taxonomy" id="185202"/>
    <lineage>
        <taxon>Eukaryota</taxon>
        <taxon>Viridiplantae</taxon>
        <taxon>Streptophyta</taxon>
        <taxon>Embryophyta</taxon>
        <taxon>Tracheophyta</taxon>
        <taxon>Spermatophyta</taxon>
        <taxon>Magnoliopsida</taxon>
        <taxon>eudicotyledons</taxon>
        <taxon>Gunneridae</taxon>
        <taxon>Pentapetalae</taxon>
        <taxon>asterids</taxon>
        <taxon>campanulids</taxon>
        <taxon>Asterales</taxon>
        <taxon>Asteraceae</taxon>
        <taxon>Asteroideae</taxon>
        <taxon>Heliantheae alliance</taxon>
        <taxon>Millerieae</taxon>
        <taxon>Smallanthus</taxon>
    </lineage>
</organism>
<proteinExistence type="predicted"/>
<evidence type="ECO:0000313" key="2">
    <source>
        <dbReference type="Proteomes" id="UP001056120"/>
    </source>
</evidence>
<sequence>MKHKHSSFNNNGGNLIINGSSNSDDSGYELRKDTKKTMKAVINGSSDLNDFVVFDKLCKECGKGFQSWKALFGHMKCHSDKVPNTKSTMANSGPKMKKSRSRTSTVTTTSTTNTAPSSVSMNANHTSTSIVSDIYDEQEAKIAMCLIVHSRDEGKLDKKMNKLKRTSEFDDQNKREFECATCNKSFHSYQVLGGHKASHKKLKGCSALKSVNKNAIKSEPMLDHHHMINGSCEKTYDDHQSPSSLNLSGSLKNTKVIGTHECSICLRIFPSGQALGGHKRSHLIVEAKLNQQNLNLIEKPDKPVLEIRGLLDLNMPPDDYVEEDEQQETMMLNTSSTEAGYNSWGYNHESSLRGLLSTS</sequence>
<evidence type="ECO:0000313" key="1">
    <source>
        <dbReference type="EMBL" id="KAI3762676.1"/>
    </source>
</evidence>
<reference evidence="2" key="1">
    <citation type="journal article" date="2022" name="Mol. Ecol. Resour.">
        <title>The genomes of chicory, endive, great burdock and yacon provide insights into Asteraceae palaeo-polyploidization history and plant inulin production.</title>
        <authorList>
            <person name="Fan W."/>
            <person name="Wang S."/>
            <person name="Wang H."/>
            <person name="Wang A."/>
            <person name="Jiang F."/>
            <person name="Liu H."/>
            <person name="Zhao H."/>
            <person name="Xu D."/>
            <person name="Zhang Y."/>
        </authorList>
    </citation>
    <scope>NUCLEOTIDE SEQUENCE [LARGE SCALE GENOMIC DNA]</scope>
    <source>
        <strain evidence="2">cv. Yunnan</strain>
    </source>
</reference>
<dbReference type="Proteomes" id="UP001056120">
    <property type="component" value="Linkage Group LG17"/>
</dbReference>
<keyword evidence="2" id="KW-1185">Reference proteome</keyword>
<comment type="caution">
    <text evidence="1">The sequence shown here is derived from an EMBL/GenBank/DDBJ whole genome shotgun (WGS) entry which is preliminary data.</text>
</comment>